<evidence type="ECO:0000313" key="6">
    <source>
        <dbReference type="Proteomes" id="UP000186400"/>
    </source>
</evidence>
<dbReference type="RefSeq" id="WP_076489610.1">
    <property type="nucleotide sequence ID" value="NZ_FTMS01000017.1"/>
</dbReference>
<evidence type="ECO:0000256" key="3">
    <source>
        <dbReference type="ARBA" id="ARBA00023143"/>
    </source>
</evidence>
<accession>A0A1N6WED7</accession>
<dbReference type="STRING" id="159291.SAMN05920897_11739"/>
<dbReference type="GO" id="GO:0055040">
    <property type="term" value="C:periplasmic flagellum"/>
    <property type="evidence" value="ECO:0007669"/>
    <property type="project" value="UniProtKB-SubCell"/>
</dbReference>
<keyword evidence="5" id="KW-0969">Cilium</keyword>
<keyword evidence="6" id="KW-1185">Reference proteome</keyword>
<dbReference type="GO" id="GO:0071973">
    <property type="term" value="P:bacterial-type flagellum-dependent cell motility"/>
    <property type="evidence" value="ECO:0007669"/>
    <property type="project" value="InterPro"/>
</dbReference>
<sequence>MSTGRLLGFSLVVALLVPTLSFAQQQATTNFQTIVIEDFDTPGESPWIVRAGKFIAEGYPRVSFVRTFPEALYRREPEGRELRALGVQAAFDRQGYNFLEFIPVEPGEDGEQEPRGIPIPGRVRFLDMWVWGSNFDYYMDIHLRDYRGMVHVLKLGDINYRGWRNLRVEIPTWIPQESRYMAEIRGGEFASDLRGLELVKIVLWTRPRERVNGFFVYLDEIKVETDLYRDPFDGEDLRDPDFVREMWAEGEGM</sequence>
<evidence type="ECO:0000256" key="1">
    <source>
        <dbReference type="ARBA" id="ARBA00004631"/>
    </source>
</evidence>
<evidence type="ECO:0000256" key="4">
    <source>
        <dbReference type="SAM" id="SignalP"/>
    </source>
</evidence>
<keyword evidence="3" id="KW-0975">Bacterial flagellum</keyword>
<dbReference type="Pfam" id="PF04620">
    <property type="entry name" value="FlaA"/>
    <property type="match status" value="1"/>
</dbReference>
<dbReference type="EMBL" id="FTMS01000017">
    <property type="protein sequence ID" value="SIQ88513.1"/>
    <property type="molecule type" value="Genomic_DNA"/>
</dbReference>
<keyword evidence="5" id="KW-0966">Cell projection</keyword>
<dbReference type="GO" id="GO:0030288">
    <property type="term" value="C:outer membrane-bounded periplasmic space"/>
    <property type="evidence" value="ECO:0007669"/>
    <property type="project" value="InterPro"/>
</dbReference>
<dbReference type="OrthoDB" id="341721at2"/>
<dbReference type="InterPro" id="IPR006714">
    <property type="entry name" value="FlaA"/>
</dbReference>
<feature type="signal peptide" evidence="4">
    <location>
        <begin position="1"/>
        <end position="23"/>
    </location>
</feature>
<evidence type="ECO:0000256" key="2">
    <source>
        <dbReference type="ARBA" id="ARBA00022764"/>
    </source>
</evidence>
<dbReference type="Proteomes" id="UP000186400">
    <property type="component" value="Unassembled WGS sequence"/>
</dbReference>
<comment type="subcellular location">
    <subcellularLocation>
        <location evidence="1">Periplasmic flagellum</location>
    </subcellularLocation>
</comment>
<proteinExistence type="predicted"/>
<feature type="chain" id="PRO_5012523475" evidence="4">
    <location>
        <begin position="24"/>
        <end position="253"/>
    </location>
</feature>
<gene>
    <name evidence="5" type="ORF">SAMN05920897_11739</name>
</gene>
<protein>
    <submittedName>
        <fullName evidence="5">Flagellar filament outer layer protein Flaa</fullName>
    </submittedName>
</protein>
<organism evidence="5 6">
    <name type="scientific">Alkalispirochaeta americana</name>
    <dbReference type="NCBI Taxonomy" id="159291"/>
    <lineage>
        <taxon>Bacteria</taxon>
        <taxon>Pseudomonadati</taxon>
        <taxon>Spirochaetota</taxon>
        <taxon>Spirochaetia</taxon>
        <taxon>Spirochaetales</taxon>
        <taxon>Spirochaetaceae</taxon>
        <taxon>Alkalispirochaeta</taxon>
    </lineage>
</organism>
<keyword evidence="2" id="KW-0574">Periplasm</keyword>
<evidence type="ECO:0000313" key="5">
    <source>
        <dbReference type="EMBL" id="SIQ88513.1"/>
    </source>
</evidence>
<dbReference type="AlphaFoldDB" id="A0A1N6WED7"/>
<keyword evidence="4" id="KW-0732">Signal</keyword>
<keyword evidence="5" id="KW-0282">Flagellum</keyword>
<reference evidence="5 6" key="1">
    <citation type="submission" date="2017-01" db="EMBL/GenBank/DDBJ databases">
        <authorList>
            <person name="Mah S.A."/>
            <person name="Swanson W.J."/>
            <person name="Moy G.W."/>
            <person name="Vacquier V.D."/>
        </authorList>
    </citation>
    <scope>NUCLEOTIDE SEQUENCE [LARGE SCALE GENOMIC DNA]</scope>
    <source>
        <strain evidence="5 6">ASpG1</strain>
    </source>
</reference>
<name>A0A1N6WED7_9SPIO</name>